<dbReference type="VEuPathDB" id="TrichDB:TVAGG3_0216020"/>
<keyword evidence="1" id="KW-0175">Coiled coil</keyword>
<evidence type="ECO:0000256" key="1">
    <source>
        <dbReference type="SAM" id="Coils"/>
    </source>
</evidence>
<evidence type="ECO:0000313" key="3">
    <source>
        <dbReference type="EMBL" id="EAX86137.1"/>
    </source>
</evidence>
<keyword evidence="4" id="KW-1185">Reference proteome</keyword>
<feature type="coiled-coil region" evidence="1">
    <location>
        <begin position="105"/>
        <end position="139"/>
    </location>
</feature>
<evidence type="ECO:0000256" key="2">
    <source>
        <dbReference type="SAM" id="MobiDB-lite"/>
    </source>
</evidence>
<proteinExistence type="predicted"/>
<reference evidence="3" key="1">
    <citation type="submission" date="2006-10" db="EMBL/GenBank/DDBJ databases">
        <authorList>
            <person name="Amadeo P."/>
            <person name="Zhao Q."/>
            <person name="Wortman J."/>
            <person name="Fraser-Liggett C."/>
            <person name="Carlton J."/>
        </authorList>
    </citation>
    <scope>NUCLEOTIDE SEQUENCE</scope>
    <source>
        <strain evidence="3">G3</strain>
    </source>
</reference>
<dbReference type="AlphaFoldDB" id="A2G9N2"/>
<gene>
    <name evidence="3" type="ORF">TVAG_280400</name>
</gene>
<dbReference type="KEGG" id="tva:4743779"/>
<name>A2G9N2_TRIV3</name>
<dbReference type="Proteomes" id="UP000001542">
    <property type="component" value="Unassembled WGS sequence"/>
</dbReference>
<reference evidence="3" key="2">
    <citation type="journal article" date="2007" name="Science">
        <title>Draft genome sequence of the sexually transmitted pathogen Trichomonas vaginalis.</title>
        <authorList>
            <person name="Carlton J.M."/>
            <person name="Hirt R.P."/>
            <person name="Silva J.C."/>
            <person name="Delcher A.L."/>
            <person name="Schatz M."/>
            <person name="Zhao Q."/>
            <person name="Wortman J.R."/>
            <person name="Bidwell S.L."/>
            <person name="Alsmark U.C.M."/>
            <person name="Besteiro S."/>
            <person name="Sicheritz-Ponten T."/>
            <person name="Noel C.J."/>
            <person name="Dacks J.B."/>
            <person name="Foster P.G."/>
            <person name="Simillion C."/>
            <person name="Van de Peer Y."/>
            <person name="Miranda-Saavedra D."/>
            <person name="Barton G.J."/>
            <person name="Westrop G.D."/>
            <person name="Mueller S."/>
            <person name="Dessi D."/>
            <person name="Fiori P.L."/>
            <person name="Ren Q."/>
            <person name="Paulsen I."/>
            <person name="Zhang H."/>
            <person name="Bastida-Corcuera F.D."/>
            <person name="Simoes-Barbosa A."/>
            <person name="Brown M.T."/>
            <person name="Hayes R.D."/>
            <person name="Mukherjee M."/>
            <person name="Okumura C.Y."/>
            <person name="Schneider R."/>
            <person name="Smith A.J."/>
            <person name="Vanacova S."/>
            <person name="Villalvazo M."/>
            <person name="Haas B.J."/>
            <person name="Pertea M."/>
            <person name="Feldblyum T.V."/>
            <person name="Utterback T.R."/>
            <person name="Shu C.L."/>
            <person name="Osoegawa K."/>
            <person name="de Jong P.J."/>
            <person name="Hrdy I."/>
            <person name="Horvathova L."/>
            <person name="Zubacova Z."/>
            <person name="Dolezal P."/>
            <person name="Malik S.B."/>
            <person name="Logsdon J.M. Jr."/>
            <person name="Henze K."/>
            <person name="Gupta A."/>
            <person name="Wang C.C."/>
            <person name="Dunne R.L."/>
            <person name="Upcroft J.A."/>
            <person name="Upcroft P."/>
            <person name="White O."/>
            <person name="Salzberg S.L."/>
            <person name="Tang P."/>
            <person name="Chiu C.-H."/>
            <person name="Lee Y.-S."/>
            <person name="Embley T.M."/>
            <person name="Coombs G.H."/>
            <person name="Mottram J.C."/>
            <person name="Tachezy J."/>
            <person name="Fraser-Liggett C.M."/>
            <person name="Johnson P.J."/>
        </authorList>
    </citation>
    <scope>NUCLEOTIDE SEQUENCE [LARGE SCALE GENOMIC DNA]</scope>
    <source>
        <strain evidence="3">G3</strain>
    </source>
</reference>
<organism evidence="3 4">
    <name type="scientific">Trichomonas vaginalis (strain ATCC PRA-98 / G3)</name>
    <dbReference type="NCBI Taxonomy" id="412133"/>
    <lineage>
        <taxon>Eukaryota</taxon>
        <taxon>Metamonada</taxon>
        <taxon>Parabasalia</taxon>
        <taxon>Trichomonadida</taxon>
        <taxon>Trichomonadidae</taxon>
        <taxon>Trichomonas</taxon>
    </lineage>
</organism>
<feature type="compositionally biased region" description="Basic residues" evidence="2">
    <location>
        <begin position="413"/>
        <end position="424"/>
    </location>
</feature>
<dbReference type="RefSeq" id="XP_001299067.1">
    <property type="nucleotide sequence ID" value="XM_001299066.1"/>
</dbReference>
<dbReference type="VEuPathDB" id="TrichDB:TVAG_280400"/>
<protein>
    <submittedName>
        <fullName evidence="3">Uncharacterized protein</fullName>
    </submittedName>
</protein>
<evidence type="ECO:0000313" key="4">
    <source>
        <dbReference type="Proteomes" id="UP000001542"/>
    </source>
</evidence>
<feature type="region of interest" description="Disordered" evidence="2">
    <location>
        <begin position="408"/>
        <end position="430"/>
    </location>
</feature>
<sequence>MENIPDEILNKNIFELLEEELQKYIPDFEYFGNDYNGMWDYVLEVMDNHKEDDATFTVKKFLGYFLPEEGFIPKSPPPPERKEVKPKSSDDFKYLNYVKNVKRVKDDNTSELLRLRVENDKLKKENRELKKRLKEELKKEVDYRIDYKHYLQSFYNEGAEFMEKLEPKEENKIDVRNYKQWKALNSDENQKTLSYDKWDVFMRNPYENVLELRDLTSTGRKSIFPLLKEWIEEYLGQMSAENKYMFCFRVNYKWHSKPLTPELFRELKEKFTYENFLYSAENSFDNYISDPEITELPPWYLYDAISLREVREKGYNEIGGSFFKYFNILGLNLERYQMFTEVVDDKGKQIPELNDCCFIYALQKSGNFEEDSLNSIRLRIRNRNLSQSNVRHLCEEFGIKAKIRQFRLPPKPKSPKGFRTKSIKPKGVSG</sequence>
<dbReference type="SMR" id="A2G9N2"/>
<dbReference type="InParanoid" id="A2G9N2"/>
<accession>A2G9N2</accession>
<dbReference type="EMBL" id="DS114727">
    <property type="protein sequence ID" value="EAX86137.1"/>
    <property type="molecule type" value="Genomic_DNA"/>
</dbReference>